<protein>
    <submittedName>
        <fullName evidence="1">Uncharacterized protein</fullName>
    </submittedName>
</protein>
<reference evidence="1" key="1">
    <citation type="submission" date="2020-06" db="EMBL/GenBank/DDBJ databases">
        <authorList>
            <person name="Li T."/>
            <person name="Hu X."/>
            <person name="Zhang T."/>
            <person name="Song X."/>
            <person name="Zhang H."/>
            <person name="Dai N."/>
            <person name="Sheng W."/>
            <person name="Hou X."/>
            <person name="Wei L."/>
        </authorList>
    </citation>
    <scope>NUCLEOTIDE SEQUENCE</scope>
    <source>
        <strain evidence="1">G02</strain>
        <tissue evidence="1">Leaf</tissue>
    </source>
</reference>
<proteinExistence type="predicted"/>
<reference evidence="1" key="2">
    <citation type="journal article" date="2024" name="Plant">
        <title>Genomic evolution and insights into agronomic trait innovations of Sesamum species.</title>
        <authorList>
            <person name="Miao H."/>
            <person name="Wang L."/>
            <person name="Qu L."/>
            <person name="Liu H."/>
            <person name="Sun Y."/>
            <person name="Le M."/>
            <person name="Wang Q."/>
            <person name="Wei S."/>
            <person name="Zheng Y."/>
            <person name="Lin W."/>
            <person name="Duan Y."/>
            <person name="Cao H."/>
            <person name="Xiong S."/>
            <person name="Wang X."/>
            <person name="Wei L."/>
            <person name="Li C."/>
            <person name="Ma Q."/>
            <person name="Ju M."/>
            <person name="Zhao R."/>
            <person name="Li G."/>
            <person name="Mu C."/>
            <person name="Tian Q."/>
            <person name="Mei H."/>
            <person name="Zhang T."/>
            <person name="Gao T."/>
            <person name="Zhang H."/>
        </authorList>
    </citation>
    <scope>NUCLEOTIDE SEQUENCE</scope>
    <source>
        <strain evidence="1">G02</strain>
    </source>
</reference>
<evidence type="ECO:0000313" key="1">
    <source>
        <dbReference type="EMBL" id="KAL0308941.1"/>
    </source>
</evidence>
<organism evidence="1">
    <name type="scientific">Sesamum radiatum</name>
    <name type="common">Black benniseed</name>
    <dbReference type="NCBI Taxonomy" id="300843"/>
    <lineage>
        <taxon>Eukaryota</taxon>
        <taxon>Viridiplantae</taxon>
        <taxon>Streptophyta</taxon>
        <taxon>Embryophyta</taxon>
        <taxon>Tracheophyta</taxon>
        <taxon>Spermatophyta</taxon>
        <taxon>Magnoliopsida</taxon>
        <taxon>eudicotyledons</taxon>
        <taxon>Gunneridae</taxon>
        <taxon>Pentapetalae</taxon>
        <taxon>asterids</taxon>
        <taxon>lamiids</taxon>
        <taxon>Lamiales</taxon>
        <taxon>Pedaliaceae</taxon>
        <taxon>Sesamum</taxon>
    </lineage>
</organism>
<dbReference type="AlphaFoldDB" id="A0AAW2KPZ5"/>
<sequence>MKKLIRYLDLPVEKIDACKNDCMLYWKDKIDMDCCKFCGEARYKPTRERNLNRKMTSYVIVRYLPLTSRLQRLYASKATAEHMMWCANHQTEEGSMYNPSDTKAWRLFD</sequence>
<name>A0AAW2KPZ5_SESRA</name>
<gene>
    <name evidence="1" type="ORF">Sradi_5836400</name>
</gene>
<comment type="caution">
    <text evidence="1">The sequence shown here is derived from an EMBL/GenBank/DDBJ whole genome shotgun (WGS) entry which is preliminary data.</text>
</comment>
<dbReference type="PANTHER" id="PTHR10775:SF182">
    <property type="entry name" value="TRANSPOSON, EN_SPM-LIKE, TRANSPOSASE-ASSOCIATED DOMAIN PROTEIN-RELATED"/>
    <property type="match status" value="1"/>
</dbReference>
<accession>A0AAW2KPZ5</accession>
<dbReference type="PANTHER" id="PTHR10775">
    <property type="entry name" value="OS08G0208400 PROTEIN"/>
    <property type="match status" value="1"/>
</dbReference>
<dbReference type="EMBL" id="JACGWJ010000027">
    <property type="protein sequence ID" value="KAL0308941.1"/>
    <property type="molecule type" value="Genomic_DNA"/>
</dbReference>